<keyword evidence="4" id="KW-1185">Reference proteome</keyword>
<evidence type="ECO:0000313" key="4">
    <source>
        <dbReference type="Proteomes" id="UP000234331"/>
    </source>
</evidence>
<name>A0A2I2KI12_9ACTN</name>
<dbReference type="EMBL" id="FZMO01000001">
    <property type="protein sequence ID" value="SNQ45307.1"/>
    <property type="molecule type" value="Genomic_DNA"/>
</dbReference>
<dbReference type="OrthoDB" id="8673349at2"/>
<dbReference type="GO" id="GO:0016787">
    <property type="term" value="F:hydrolase activity"/>
    <property type="evidence" value="ECO:0007669"/>
    <property type="project" value="InterPro"/>
</dbReference>
<feature type="domain" description="Amidohydrolase-related" evidence="2">
    <location>
        <begin position="142"/>
        <end position="394"/>
    </location>
</feature>
<sequence>MSLPVDGLFAGLKLVDVDSHYSEPWDLWSSRAPEKYKDVVPKVRPDSAGVMRWWLGDTPMFMAGGASYVNKAGQKTNMETIDITAGMQWDEIHEASYDAKARLQIMDKMGIWAQVVYPNAMGFAAYALINQLDRETGAAIVSIYNDAVAEWQAEGEDRLFPMAVLPFWDIEASVAEVERIQAMGLRGITMAGNPHLGGLPDLGQPEWEPLYEVLSHYKMPINIHVGSTSSTAGREHDIAWPSLEKRAVKPVNSVQMELNNARFISNLVVSDILLKYPDLKWVSVESGMGWIPYVLERIDYEYREEILGSSGPTKPPALEMFRKGIYGTFWFEHAGPVLLLDYLGDDNVMWETDFPHPTCLFPSPVERSAEALKDVPAASIRKIMQDNAVKLYNLPLETAK</sequence>
<reference evidence="3 4" key="1">
    <citation type="submission" date="2017-06" db="EMBL/GenBank/DDBJ databases">
        <authorList>
            <person name="Kim H.J."/>
            <person name="Triplett B.A."/>
        </authorList>
    </citation>
    <scope>NUCLEOTIDE SEQUENCE [LARGE SCALE GENOMIC DNA]</scope>
    <source>
        <strain evidence="3">FRACA_ARgP5</strain>
    </source>
</reference>
<keyword evidence="1" id="KW-0456">Lyase</keyword>
<dbReference type="GO" id="GO:0019748">
    <property type="term" value="P:secondary metabolic process"/>
    <property type="evidence" value="ECO:0007669"/>
    <property type="project" value="TreeGrafter"/>
</dbReference>
<dbReference type="PANTHER" id="PTHR21240:SF28">
    <property type="entry name" value="ISO-OROTATE DECARBOXYLASE (EUROFUNG)"/>
    <property type="match status" value="1"/>
</dbReference>
<proteinExistence type="predicted"/>
<dbReference type="InterPro" id="IPR032466">
    <property type="entry name" value="Metal_Hydrolase"/>
</dbReference>
<evidence type="ECO:0000313" key="3">
    <source>
        <dbReference type="EMBL" id="SNQ45307.1"/>
    </source>
</evidence>
<organism evidence="3 4">
    <name type="scientific">Frankia canadensis</name>
    <dbReference type="NCBI Taxonomy" id="1836972"/>
    <lineage>
        <taxon>Bacteria</taxon>
        <taxon>Bacillati</taxon>
        <taxon>Actinomycetota</taxon>
        <taxon>Actinomycetes</taxon>
        <taxon>Frankiales</taxon>
        <taxon>Frankiaceae</taxon>
        <taxon>Frankia</taxon>
    </lineage>
</organism>
<evidence type="ECO:0000259" key="2">
    <source>
        <dbReference type="Pfam" id="PF04909"/>
    </source>
</evidence>
<evidence type="ECO:0000256" key="1">
    <source>
        <dbReference type="ARBA" id="ARBA00023239"/>
    </source>
</evidence>
<dbReference type="Pfam" id="PF04909">
    <property type="entry name" value="Amidohydro_2"/>
    <property type="match status" value="1"/>
</dbReference>
<dbReference type="PANTHER" id="PTHR21240">
    <property type="entry name" value="2-AMINO-3-CARBOXYLMUCONATE-6-SEMIALDEHYDE DECARBOXYLASE"/>
    <property type="match status" value="1"/>
</dbReference>
<accession>A0A2I2KI12</accession>
<dbReference type="InterPro" id="IPR032465">
    <property type="entry name" value="ACMSD"/>
</dbReference>
<dbReference type="RefSeq" id="WP_101829509.1">
    <property type="nucleotide sequence ID" value="NZ_FZMO01000001.1"/>
</dbReference>
<dbReference type="AlphaFoldDB" id="A0A2I2KI12"/>
<protein>
    <recommendedName>
        <fullName evidence="2">Amidohydrolase-related domain-containing protein</fullName>
    </recommendedName>
</protein>
<dbReference type="SUPFAM" id="SSF51556">
    <property type="entry name" value="Metallo-dependent hydrolases"/>
    <property type="match status" value="1"/>
</dbReference>
<dbReference type="GO" id="GO:0016831">
    <property type="term" value="F:carboxy-lyase activity"/>
    <property type="evidence" value="ECO:0007669"/>
    <property type="project" value="InterPro"/>
</dbReference>
<dbReference type="Proteomes" id="UP000234331">
    <property type="component" value="Unassembled WGS sequence"/>
</dbReference>
<dbReference type="InterPro" id="IPR006680">
    <property type="entry name" value="Amidohydro-rel"/>
</dbReference>
<dbReference type="Gene3D" id="3.20.20.140">
    <property type="entry name" value="Metal-dependent hydrolases"/>
    <property type="match status" value="1"/>
</dbReference>
<dbReference type="GO" id="GO:0005737">
    <property type="term" value="C:cytoplasm"/>
    <property type="evidence" value="ECO:0007669"/>
    <property type="project" value="TreeGrafter"/>
</dbReference>
<gene>
    <name evidence="3" type="ORF">FRACA_10066</name>
</gene>